<comment type="caution">
    <text evidence="9">The sequence shown here is derived from an EMBL/GenBank/DDBJ whole genome shotgun (WGS) entry which is preliminary data.</text>
</comment>
<dbReference type="PANTHER" id="PTHR22683:SF41">
    <property type="entry name" value="DNA TRANSLOCASE FTSK"/>
    <property type="match status" value="1"/>
</dbReference>
<dbReference type="PROSITE" id="PS50901">
    <property type="entry name" value="FTSK"/>
    <property type="match status" value="1"/>
</dbReference>
<reference evidence="9 10" key="1">
    <citation type="submission" date="2015-04" db="EMBL/GenBank/DDBJ databases">
        <title>Taxonomic description and genome sequence of Salinicoccus sediminis sp. nov., a novel hyper halotolerant bacterium isolated from marine sediment.</title>
        <authorList>
            <person name="Mathan Kumar R."/>
            <person name="Kaur G."/>
            <person name="Kumar N."/>
            <person name="Kumar A."/>
            <person name="Singh N.K."/>
            <person name="Kaur N."/>
            <person name="Mayilraj S."/>
        </authorList>
    </citation>
    <scope>NUCLEOTIDE SEQUENCE [LARGE SCALE GENOMIC DNA]</scope>
    <source>
        <strain evidence="9 10">SV-16</strain>
    </source>
</reference>
<feature type="compositionally biased region" description="Basic and acidic residues" evidence="7">
    <location>
        <begin position="10"/>
        <end position="43"/>
    </location>
</feature>
<dbReference type="Proteomes" id="UP000034287">
    <property type="component" value="Unassembled WGS sequence"/>
</dbReference>
<proteinExistence type="inferred from homology"/>
<keyword evidence="4 6" id="KW-0067">ATP-binding</keyword>
<keyword evidence="5" id="KW-0238">DNA-binding</keyword>
<evidence type="ECO:0000256" key="4">
    <source>
        <dbReference type="ARBA" id="ARBA00022840"/>
    </source>
</evidence>
<dbReference type="GO" id="GO:0005524">
    <property type="term" value="F:ATP binding"/>
    <property type="evidence" value="ECO:0007669"/>
    <property type="project" value="UniProtKB-UniRule"/>
</dbReference>
<dbReference type="GO" id="GO:0003677">
    <property type="term" value="F:DNA binding"/>
    <property type="evidence" value="ECO:0007669"/>
    <property type="project" value="UniProtKB-KW"/>
</dbReference>
<dbReference type="InterPro" id="IPR041027">
    <property type="entry name" value="FtsK_alpha"/>
</dbReference>
<organism evidence="9 10">
    <name type="scientific">Salinicoccus sediminis</name>
    <dbReference type="NCBI Taxonomy" id="1432562"/>
    <lineage>
        <taxon>Bacteria</taxon>
        <taxon>Bacillati</taxon>
        <taxon>Bacillota</taxon>
        <taxon>Bacilli</taxon>
        <taxon>Bacillales</taxon>
        <taxon>Staphylococcaceae</taxon>
        <taxon>Salinicoccus</taxon>
    </lineage>
</organism>
<feature type="region of interest" description="Disordered" evidence="7">
    <location>
        <begin position="1"/>
        <end position="118"/>
    </location>
</feature>
<evidence type="ECO:0000256" key="2">
    <source>
        <dbReference type="ARBA" id="ARBA00006474"/>
    </source>
</evidence>
<dbReference type="AlphaFoldDB" id="A0A0M2SQ32"/>
<evidence type="ECO:0000313" key="10">
    <source>
        <dbReference type="Proteomes" id="UP000034287"/>
    </source>
</evidence>
<accession>A0A0M2SQ32</accession>
<comment type="subcellular location">
    <subcellularLocation>
        <location evidence="1">Membrane</location>
        <topology evidence="1">Multi-pass membrane protein</topology>
    </subcellularLocation>
</comment>
<evidence type="ECO:0000313" key="9">
    <source>
        <dbReference type="EMBL" id="KKK35806.1"/>
    </source>
</evidence>
<dbReference type="InterPro" id="IPR002543">
    <property type="entry name" value="FtsK_dom"/>
</dbReference>
<dbReference type="STRING" id="1432562.WN59_03040"/>
<dbReference type="PATRIC" id="fig|1432562.3.peg.623"/>
<dbReference type="RefSeq" id="WP_046512337.1">
    <property type="nucleotide sequence ID" value="NZ_LAYZ01000001.1"/>
</dbReference>
<comment type="similarity">
    <text evidence="2">Belongs to the FtsK/SpoIIIE/SftA family.</text>
</comment>
<feature type="domain" description="FtsK" evidence="8">
    <location>
        <begin position="393"/>
        <end position="578"/>
    </location>
</feature>
<dbReference type="Gene3D" id="3.30.980.40">
    <property type="match status" value="1"/>
</dbReference>
<evidence type="ECO:0000256" key="5">
    <source>
        <dbReference type="ARBA" id="ARBA00023125"/>
    </source>
</evidence>
<protein>
    <recommendedName>
        <fullName evidence="8">FtsK domain-containing protein</fullName>
    </recommendedName>
</protein>
<gene>
    <name evidence="9" type="ORF">WN59_03040</name>
</gene>
<dbReference type="PANTHER" id="PTHR22683">
    <property type="entry name" value="SPORULATION PROTEIN RELATED"/>
    <property type="match status" value="1"/>
</dbReference>
<keyword evidence="10" id="KW-1185">Reference proteome</keyword>
<dbReference type="OrthoDB" id="2385281at2"/>
<dbReference type="InterPro" id="IPR050206">
    <property type="entry name" value="FtsK/SpoIIIE/SftA"/>
</dbReference>
<evidence type="ECO:0000256" key="3">
    <source>
        <dbReference type="ARBA" id="ARBA00022741"/>
    </source>
</evidence>
<dbReference type="Pfam" id="PF01580">
    <property type="entry name" value="FtsK_SpoIIIE"/>
    <property type="match status" value="1"/>
</dbReference>
<name>A0A0M2SQ32_9STAP</name>
<evidence type="ECO:0000256" key="7">
    <source>
        <dbReference type="SAM" id="MobiDB-lite"/>
    </source>
</evidence>
<evidence type="ECO:0000256" key="1">
    <source>
        <dbReference type="ARBA" id="ARBA00004141"/>
    </source>
</evidence>
<feature type="binding site" evidence="6">
    <location>
        <begin position="411"/>
        <end position="418"/>
    </location>
    <ligand>
        <name>ATP</name>
        <dbReference type="ChEBI" id="CHEBI:30616"/>
    </ligand>
</feature>
<dbReference type="InterPro" id="IPR027417">
    <property type="entry name" value="P-loop_NTPase"/>
</dbReference>
<dbReference type="Gene3D" id="3.40.50.300">
    <property type="entry name" value="P-loop containing nucleotide triphosphate hydrolases"/>
    <property type="match status" value="1"/>
</dbReference>
<evidence type="ECO:0000256" key="6">
    <source>
        <dbReference type="PROSITE-ProRule" id="PRU00289"/>
    </source>
</evidence>
<keyword evidence="3 6" id="KW-0547">Nucleotide-binding</keyword>
<feature type="compositionally biased region" description="Basic and acidic residues" evidence="7">
    <location>
        <begin position="53"/>
        <end position="84"/>
    </location>
</feature>
<sequence>MDRSRRRRQFNREAEDEKSYRERFRFPLELDDEKKDGESHQSETVDDGNDSDSFIRKEQRRTLFEETKKPEKKDSSFRITKARDIPSAVHGTKKHEEPDEDGVGGPIRQKPLPGASPLISAIHGTKKEELSRKEISYIEADKKDDGIREQGYTSPIIEGLKRERLLRAKKEQKRLEERRQREAREKARYDDPYNLKGKQPATIRHGQETAESEEAVPVQETPEKKTTGGTASPYNVIMTPYDKKKRLNNRKIETKRQGPKYTMPSIHMLGSDRTDDYGEADGALAGQVVGAFEAIGIPAEIFDYKTNGIIGRFGIKLDRTFRLSNIARLREHLGPNLPFYSFRVIAPIIGTSNIGIEFPLKDPIHIPFSKVFSSSSLKLRKNDFKFVVGKTVDDKIFSYELQKAGHTLVYGNNEIDSSNAIDNILISLMMNHNPNEFRILIASDKPYYEDYKNLPHLFQPQKSVMDPDVLSGLFKELNDRHNQFRRAHVRNLNSFNQRVSYEARKSVIAVVIDDLSELFESNNPDAVRTIVQVLKKGKPLGIHLIMKHTRTDVKIRFEWLQMMQTRISFRDEKSNIIEGSETLTDGNDMLIQIPTSNKALRVNGAVLPHDSKQRVFSHLKHIGG</sequence>
<dbReference type="EMBL" id="LAYZ01000001">
    <property type="protein sequence ID" value="KKK35806.1"/>
    <property type="molecule type" value="Genomic_DNA"/>
</dbReference>
<dbReference type="GO" id="GO:0016020">
    <property type="term" value="C:membrane"/>
    <property type="evidence" value="ECO:0007669"/>
    <property type="project" value="UniProtKB-SubCell"/>
</dbReference>
<feature type="region of interest" description="Disordered" evidence="7">
    <location>
        <begin position="192"/>
        <end position="236"/>
    </location>
</feature>
<dbReference type="Pfam" id="PF17854">
    <property type="entry name" value="FtsK_alpha"/>
    <property type="match status" value="1"/>
</dbReference>
<evidence type="ECO:0000259" key="8">
    <source>
        <dbReference type="PROSITE" id="PS50901"/>
    </source>
</evidence>